<proteinExistence type="predicted"/>
<sequence length="163" mass="16923">MPRRTMTGLRLALAAFLALLLTSRPAQAVSCSVSATGLAFGTYQPLAGAANTSTATVTVTCFPGLLSIFVNYSVQLTAGSSNQVSNRAMSGPNGSLRYQIYRDIALTQPWGDGTAGTSFPSDGFVLGILFPVTTVFTAYGRVPAAQLVGPGVYTDTVVVVVSY</sequence>
<dbReference type="InterPro" id="IPR007893">
    <property type="entry name" value="Spore_coat_U/FanG"/>
</dbReference>
<keyword evidence="4" id="KW-1185">Reference proteome</keyword>
<name>A0ABT8A7F3_9PROT</name>
<dbReference type="SMART" id="SM00972">
    <property type="entry name" value="SCPU"/>
    <property type="match status" value="1"/>
</dbReference>
<evidence type="ECO:0000313" key="3">
    <source>
        <dbReference type="EMBL" id="MDN3565351.1"/>
    </source>
</evidence>
<organism evidence="3 4">
    <name type="scientific">Paeniroseomonas aquatica</name>
    <dbReference type="NCBI Taxonomy" id="373043"/>
    <lineage>
        <taxon>Bacteria</taxon>
        <taxon>Pseudomonadati</taxon>
        <taxon>Pseudomonadota</taxon>
        <taxon>Alphaproteobacteria</taxon>
        <taxon>Acetobacterales</taxon>
        <taxon>Acetobacteraceae</taxon>
        <taxon>Paeniroseomonas</taxon>
    </lineage>
</organism>
<comment type="caution">
    <text evidence="3">The sequence shown here is derived from an EMBL/GenBank/DDBJ whole genome shotgun (WGS) entry which is preliminary data.</text>
</comment>
<feature type="chain" id="PRO_5046076963" evidence="1">
    <location>
        <begin position="29"/>
        <end position="163"/>
    </location>
</feature>
<keyword evidence="1" id="KW-0732">Signal</keyword>
<dbReference type="Pfam" id="PF05229">
    <property type="entry name" value="SCPU"/>
    <property type="match status" value="1"/>
</dbReference>
<protein>
    <submittedName>
        <fullName evidence="3">Spore coat U domain-containing protein</fullName>
    </submittedName>
</protein>
<accession>A0ABT8A7F3</accession>
<evidence type="ECO:0000313" key="4">
    <source>
        <dbReference type="Proteomes" id="UP001529369"/>
    </source>
</evidence>
<reference evidence="4" key="1">
    <citation type="journal article" date="2019" name="Int. J. Syst. Evol. Microbiol.">
        <title>The Global Catalogue of Microorganisms (GCM) 10K type strain sequencing project: providing services to taxonomists for standard genome sequencing and annotation.</title>
        <authorList>
            <consortium name="The Broad Institute Genomics Platform"/>
            <consortium name="The Broad Institute Genome Sequencing Center for Infectious Disease"/>
            <person name="Wu L."/>
            <person name="Ma J."/>
        </authorList>
    </citation>
    <scope>NUCLEOTIDE SEQUENCE [LARGE SCALE GENOMIC DNA]</scope>
    <source>
        <strain evidence="4">CECT 7131</strain>
    </source>
</reference>
<dbReference type="PANTHER" id="PTHR37089">
    <property type="entry name" value="PROTEIN U-RELATED"/>
    <property type="match status" value="1"/>
</dbReference>
<feature type="signal peptide" evidence="1">
    <location>
        <begin position="1"/>
        <end position="28"/>
    </location>
</feature>
<evidence type="ECO:0000259" key="2">
    <source>
        <dbReference type="Pfam" id="PF05229"/>
    </source>
</evidence>
<dbReference type="RefSeq" id="WP_290317177.1">
    <property type="nucleotide sequence ID" value="NZ_JAUFPN010000145.1"/>
</dbReference>
<dbReference type="EMBL" id="JAUFPN010000145">
    <property type="protein sequence ID" value="MDN3565351.1"/>
    <property type="molecule type" value="Genomic_DNA"/>
</dbReference>
<gene>
    <name evidence="3" type="ORF">QWZ14_13345</name>
</gene>
<dbReference type="InterPro" id="IPR053167">
    <property type="entry name" value="Spore_coat_component"/>
</dbReference>
<feature type="domain" description="Spore coat protein U/FanG" evidence="2">
    <location>
        <begin position="21"/>
        <end position="159"/>
    </location>
</feature>
<dbReference type="Proteomes" id="UP001529369">
    <property type="component" value="Unassembled WGS sequence"/>
</dbReference>
<dbReference type="PANTHER" id="PTHR37089:SF3">
    <property type="entry name" value="EXPORTED PROTEIN"/>
    <property type="match status" value="1"/>
</dbReference>
<evidence type="ECO:0000256" key="1">
    <source>
        <dbReference type="SAM" id="SignalP"/>
    </source>
</evidence>